<evidence type="ECO:0000313" key="2">
    <source>
        <dbReference type="Proteomes" id="UP000076584"/>
    </source>
</evidence>
<accession>A0A167E124</accession>
<dbReference type="Proteomes" id="UP000076584">
    <property type="component" value="Unassembled WGS sequence"/>
</dbReference>
<sequence>MIRKQKLRLPAPTTTSKRWPYRNVRPTPSHHFHTHIRTFTTPYAYIGVRAGRIIDSGITGAIIGFTPHRLGGGNPFLWSNRRTCIQTAFLGLVGNMQKKRLGVHSPCVPSRYLSNVSQRMGSPAWAPSLAGPKSI</sequence>
<proteinExistence type="predicted"/>
<dbReference type="EMBL" id="LFIW01000856">
    <property type="protein sequence ID" value="KZL84575.1"/>
    <property type="molecule type" value="Genomic_DNA"/>
</dbReference>
<organism evidence="1 2">
    <name type="scientific">Colletotrichum incanum</name>
    <name type="common">Soybean anthracnose fungus</name>
    <dbReference type="NCBI Taxonomy" id="1573173"/>
    <lineage>
        <taxon>Eukaryota</taxon>
        <taxon>Fungi</taxon>
        <taxon>Dikarya</taxon>
        <taxon>Ascomycota</taxon>
        <taxon>Pezizomycotina</taxon>
        <taxon>Sordariomycetes</taxon>
        <taxon>Hypocreomycetidae</taxon>
        <taxon>Glomerellales</taxon>
        <taxon>Glomerellaceae</taxon>
        <taxon>Colletotrichum</taxon>
        <taxon>Colletotrichum spaethianum species complex</taxon>
    </lineage>
</organism>
<name>A0A167E124_COLIC</name>
<dbReference type="AlphaFoldDB" id="A0A167E124"/>
<evidence type="ECO:0000313" key="1">
    <source>
        <dbReference type="EMBL" id="KZL84575.1"/>
    </source>
</evidence>
<protein>
    <submittedName>
        <fullName evidence="1">Uncharacterized protein</fullName>
    </submittedName>
</protein>
<comment type="caution">
    <text evidence="1">The sequence shown here is derived from an EMBL/GenBank/DDBJ whole genome shotgun (WGS) entry which is preliminary data.</text>
</comment>
<reference evidence="1 2" key="1">
    <citation type="submission" date="2015-06" db="EMBL/GenBank/DDBJ databases">
        <title>Survival trade-offs in plant roots during colonization by closely related pathogenic and mutualistic fungi.</title>
        <authorList>
            <person name="Hacquard S."/>
            <person name="Kracher B."/>
            <person name="Hiruma K."/>
            <person name="Weinman A."/>
            <person name="Muench P."/>
            <person name="Garrido Oter R."/>
            <person name="Ver Loren van Themaat E."/>
            <person name="Dallerey J.-F."/>
            <person name="Damm U."/>
            <person name="Henrissat B."/>
            <person name="Lespinet O."/>
            <person name="Thon M."/>
            <person name="Kemen E."/>
            <person name="McHardy A.C."/>
            <person name="Schulze-Lefert P."/>
            <person name="O'Connell R.J."/>
        </authorList>
    </citation>
    <scope>NUCLEOTIDE SEQUENCE [LARGE SCALE GENOMIC DNA]</scope>
    <source>
        <strain evidence="1 2">MAFF 238704</strain>
    </source>
</reference>
<gene>
    <name evidence="1" type="ORF">CI238_07213</name>
</gene>
<keyword evidence="2" id="KW-1185">Reference proteome</keyword>